<accession>A0ABY2B490</accession>
<protein>
    <submittedName>
        <fullName evidence="1">Glycosyltransferase involved in cell wall biosynthesis</fullName>
    </submittedName>
</protein>
<gene>
    <name evidence="1" type="ORF">EV142_101204</name>
</gene>
<reference evidence="1 2" key="1">
    <citation type="journal article" date="2015" name="Stand. Genomic Sci.">
        <title>Genomic Encyclopedia of Bacterial and Archaeal Type Strains, Phase III: the genomes of soil and plant-associated and newly described type strains.</title>
        <authorList>
            <person name="Whitman W.B."/>
            <person name="Woyke T."/>
            <person name="Klenk H.P."/>
            <person name="Zhou Y."/>
            <person name="Lilburn T.G."/>
            <person name="Beck B.J."/>
            <person name="De Vos P."/>
            <person name="Vandamme P."/>
            <person name="Eisen J.A."/>
            <person name="Garrity G."/>
            <person name="Hugenholtz P."/>
            <person name="Kyrpides N.C."/>
        </authorList>
    </citation>
    <scope>NUCLEOTIDE SEQUENCE [LARGE SCALE GENOMIC DNA]</scope>
    <source>
        <strain evidence="1 2">P5626</strain>
    </source>
</reference>
<proteinExistence type="predicted"/>
<dbReference type="Pfam" id="PF13692">
    <property type="entry name" value="Glyco_trans_1_4"/>
    <property type="match status" value="1"/>
</dbReference>
<dbReference type="Gene3D" id="3.40.50.2000">
    <property type="entry name" value="Glycogen Phosphorylase B"/>
    <property type="match status" value="1"/>
</dbReference>
<dbReference type="Proteomes" id="UP000295270">
    <property type="component" value="Unassembled WGS sequence"/>
</dbReference>
<evidence type="ECO:0000313" key="2">
    <source>
        <dbReference type="Proteomes" id="UP000295270"/>
    </source>
</evidence>
<dbReference type="EMBL" id="SLWA01000001">
    <property type="protein sequence ID" value="TCN60632.1"/>
    <property type="molecule type" value="Genomic_DNA"/>
</dbReference>
<dbReference type="CDD" id="cd03801">
    <property type="entry name" value="GT4_PimA-like"/>
    <property type="match status" value="1"/>
</dbReference>
<organism evidence="1 2">
    <name type="scientific">Flavobacterium circumlabens</name>
    <dbReference type="NCBI Taxonomy" id="2133765"/>
    <lineage>
        <taxon>Bacteria</taxon>
        <taxon>Pseudomonadati</taxon>
        <taxon>Bacteroidota</taxon>
        <taxon>Flavobacteriia</taxon>
        <taxon>Flavobacteriales</taxon>
        <taxon>Flavobacteriaceae</taxon>
        <taxon>Flavobacterium</taxon>
    </lineage>
</organism>
<keyword evidence="2" id="KW-1185">Reference proteome</keyword>
<comment type="caution">
    <text evidence="1">The sequence shown here is derived from an EMBL/GenBank/DDBJ whole genome shotgun (WGS) entry which is preliminary data.</text>
</comment>
<evidence type="ECO:0000313" key="1">
    <source>
        <dbReference type="EMBL" id="TCN60632.1"/>
    </source>
</evidence>
<sequence>MNTAKLVFFTTENQETSCYYAQKSIILQVQRIKMSQIKKLLIIGFVWPEPNSSAAGGRMMQLISVFKKNGFEITFASAALDSDFMVDLASFGIEKKAIALNNSSFDDFVIELNPDVVLFDRFMIEEQFGWRVAENCPNAIRLLDTEDLHCLRAARQKAFRENITFELNDLLSEEVAKREIASILRCDVSFIISEFEMKILNDVFKVDSKILFYLPFLVAEMTQNELTNLPLFEDREHFVFIGNFLHEPNWNTVQYLKETIWPFIKKDFPEAVLRVYGAYPSQKVLQLHQPKNGFFIMGRAADANEIVKKARVVLAPIRFGAGLKGKLLEAMQCGTPSITTETGAEAMHADLPWNGFITNDTALFAKQAIELYNNEILWKQAQQNGIEIINQCYQKSSFDTALIDKINSLMADSENHRLHNFMGSLLQHHTLKSTKYMAKWIEAKNKN</sequence>
<name>A0ABY2B490_9FLAO</name>
<dbReference type="SUPFAM" id="SSF53756">
    <property type="entry name" value="UDP-Glycosyltransferase/glycogen phosphorylase"/>
    <property type="match status" value="1"/>
</dbReference>